<dbReference type="Proteomes" id="UP000248975">
    <property type="component" value="Unassembled WGS sequence"/>
</dbReference>
<dbReference type="Pfam" id="PF04186">
    <property type="entry name" value="FxsA"/>
    <property type="match status" value="1"/>
</dbReference>
<dbReference type="GO" id="GO:0016020">
    <property type="term" value="C:membrane"/>
    <property type="evidence" value="ECO:0007669"/>
    <property type="project" value="InterPro"/>
</dbReference>
<dbReference type="PANTHER" id="PTHR35335">
    <property type="entry name" value="UPF0716 PROTEIN FXSA"/>
    <property type="match status" value="1"/>
</dbReference>
<proteinExistence type="predicted"/>
<evidence type="ECO:0000313" key="3">
    <source>
        <dbReference type="Proteomes" id="UP000248975"/>
    </source>
</evidence>
<feature type="transmembrane region" description="Helical" evidence="1">
    <location>
        <begin position="118"/>
        <end position="141"/>
    </location>
</feature>
<keyword evidence="1" id="KW-0472">Membrane</keyword>
<reference evidence="2 3" key="1">
    <citation type="submission" date="2017-08" db="EMBL/GenBank/DDBJ databases">
        <title>Infants hospitalized years apart are colonized by the same room-sourced microbial strains.</title>
        <authorList>
            <person name="Brooks B."/>
            <person name="Olm M.R."/>
            <person name="Firek B.A."/>
            <person name="Baker R."/>
            <person name="Thomas B.C."/>
            <person name="Morowitz M.J."/>
            <person name="Banfield J.F."/>
        </authorList>
    </citation>
    <scope>NUCLEOTIDE SEQUENCE [LARGE SCALE GENOMIC DNA]</scope>
    <source>
        <strain evidence="2">S2_003_000_R2_11</strain>
    </source>
</reference>
<dbReference type="EMBL" id="QFQS01000002">
    <property type="protein sequence ID" value="PZQ97693.1"/>
    <property type="molecule type" value="Genomic_DNA"/>
</dbReference>
<gene>
    <name evidence="2" type="ORF">DI533_11000</name>
</gene>
<evidence type="ECO:0000313" key="2">
    <source>
        <dbReference type="EMBL" id="PZQ97693.1"/>
    </source>
</evidence>
<dbReference type="PANTHER" id="PTHR35335:SF1">
    <property type="entry name" value="UPF0716 PROTEIN FXSA"/>
    <property type="match status" value="1"/>
</dbReference>
<sequence length="213" mass="22997">MATPASTRSWITEALILNLGTGGPGLLTRRREPYVGEGRAQVYRCARIEGAAMWLLALIVGLPLIEISLFVVIGGWIGLWPTLAIVIGTAALGVWLLKQEGERARSGLRASLNAGRSPTAMLAGGAFRAVAAMLLILPGFLTDTIGLLLLLPPVQHWVSSRLSARAKGGFDIHMQSGGWDTQAVRRRPDEVIDTTWEELPPDDAKESSGWTRH</sequence>
<evidence type="ECO:0000256" key="1">
    <source>
        <dbReference type="SAM" id="Phobius"/>
    </source>
</evidence>
<dbReference type="InterPro" id="IPR007313">
    <property type="entry name" value="FxsA"/>
</dbReference>
<keyword evidence="1" id="KW-0812">Transmembrane</keyword>
<name>A0A2W5U2X9_CERSP</name>
<organism evidence="2 3">
    <name type="scientific">Cereibacter sphaeroides</name>
    <name type="common">Rhodobacter sphaeroides</name>
    <dbReference type="NCBI Taxonomy" id="1063"/>
    <lineage>
        <taxon>Bacteria</taxon>
        <taxon>Pseudomonadati</taxon>
        <taxon>Pseudomonadota</taxon>
        <taxon>Alphaproteobacteria</taxon>
        <taxon>Rhodobacterales</taxon>
        <taxon>Paracoccaceae</taxon>
        <taxon>Cereibacter</taxon>
    </lineage>
</organism>
<dbReference type="AlphaFoldDB" id="A0A2W5U2X9"/>
<accession>A0A2W5U2X9</accession>
<keyword evidence="1" id="KW-1133">Transmembrane helix</keyword>
<dbReference type="NCBIfam" id="NF008528">
    <property type="entry name" value="PRK11463.1-2"/>
    <property type="match status" value="1"/>
</dbReference>
<comment type="caution">
    <text evidence="2">The sequence shown here is derived from an EMBL/GenBank/DDBJ whole genome shotgun (WGS) entry which is preliminary data.</text>
</comment>
<protein>
    <submittedName>
        <fullName evidence="2">Exlusion protein FxsA</fullName>
    </submittedName>
</protein>
<feature type="transmembrane region" description="Helical" evidence="1">
    <location>
        <begin position="51"/>
        <end position="73"/>
    </location>
</feature>
<feature type="transmembrane region" description="Helical" evidence="1">
    <location>
        <begin position="79"/>
        <end position="97"/>
    </location>
</feature>